<dbReference type="PANTHER" id="PTHR42837:SF2">
    <property type="entry name" value="MEMBRANE METALLOPROTEASE ARASP2, CHLOROPLASTIC-RELATED"/>
    <property type="match status" value="1"/>
</dbReference>
<accession>A0ABP8N6W8</accession>
<evidence type="ECO:0000313" key="14">
    <source>
        <dbReference type="Proteomes" id="UP001500067"/>
    </source>
</evidence>
<organism evidence="13 14">
    <name type="scientific">Nemorincola caseinilytica</name>
    <dbReference type="NCBI Taxonomy" id="2054315"/>
    <lineage>
        <taxon>Bacteria</taxon>
        <taxon>Pseudomonadati</taxon>
        <taxon>Bacteroidota</taxon>
        <taxon>Chitinophagia</taxon>
        <taxon>Chitinophagales</taxon>
        <taxon>Chitinophagaceae</taxon>
        <taxon>Nemorincola</taxon>
    </lineage>
</organism>
<dbReference type="NCBIfam" id="TIGR00054">
    <property type="entry name" value="RIP metalloprotease RseP"/>
    <property type="match status" value="1"/>
</dbReference>
<evidence type="ECO:0000256" key="6">
    <source>
        <dbReference type="ARBA" id="ARBA00022801"/>
    </source>
</evidence>
<comment type="subcellular location">
    <subcellularLocation>
        <location evidence="2">Membrane</location>
        <topology evidence="2">Multi-pass membrane protein</topology>
    </subcellularLocation>
</comment>
<keyword evidence="14" id="KW-1185">Reference proteome</keyword>
<keyword evidence="8 11" id="KW-1133">Transmembrane helix</keyword>
<evidence type="ECO:0000256" key="9">
    <source>
        <dbReference type="ARBA" id="ARBA00023049"/>
    </source>
</evidence>
<dbReference type="InterPro" id="IPR001478">
    <property type="entry name" value="PDZ"/>
</dbReference>
<feature type="domain" description="PDZ" evidence="12">
    <location>
        <begin position="238"/>
        <end position="295"/>
    </location>
</feature>
<dbReference type="SUPFAM" id="SSF50156">
    <property type="entry name" value="PDZ domain-like"/>
    <property type="match status" value="2"/>
</dbReference>
<dbReference type="GO" id="GO:0008237">
    <property type="term" value="F:metallopeptidase activity"/>
    <property type="evidence" value="ECO:0007669"/>
    <property type="project" value="UniProtKB-KW"/>
</dbReference>
<feature type="transmembrane region" description="Helical" evidence="11">
    <location>
        <begin position="120"/>
        <end position="145"/>
    </location>
</feature>
<feature type="transmembrane region" description="Helical" evidence="11">
    <location>
        <begin position="387"/>
        <end position="419"/>
    </location>
</feature>
<evidence type="ECO:0000259" key="12">
    <source>
        <dbReference type="PROSITE" id="PS50106"/>
    </source>
</evidence>
<dbReference type="Gene3D" id="2.30.42.10">
    <property type="match status" value="2"/>
</dbReference>
<keyword evidence="10 11" id="KW-0472">Membrane</keyword>
<dbReference type="SMART" id="SM00228">
    <property type="entry name" value="PDZ"/>
    <property type="match status" value="1"/>
</dbReference>
<reference evidence="14" key="1">
    <citation type="journal article" date="2019" name="Int. J. Syst. Evol. Microbiol.">
        <title>The Global Catalogue of Microorganisms (GCM) 10K type strain sequencing project: providing services to taxonomists for standard genome sequencing and annotation.</title>
        <authorList>
            <consortium name="The Broad Institute Genomics Platform"/>
            <consortium name="The Broad Institute Genome Sequencing Center for Infectious Disease"/>
            <person name="Wu L."/>
            <person name="Ma J."/>
        </authorList>
    </citation>
    <scope>NUCLEOTIDE SEQUENCE [LARGE SCALE GENOMIC DNA]</scope>
    <source>
        <strain evidence="14">JCM 32105</strain>
    </source>
</reference>
<dbReference type="CDD" id="cd06163">
    <property type="entry name" value="S2P-M50_PDZ_RseP-like"/>
    <property type="match status" value="1"/>
</dbReference>
<feature type="transmembrane region" description="Helical" evidence="11">
    <location>
        <begin position="7"/>
        <end position="28"/>
    </location>
</feature>
<evidence type="ECO:0000256" key="10">
    <source>
        <dbReference type="ARBA" id="ARBA00023136"/>
    </source>
</evidence>
<evidence type="ECO:0000313" key="13">
    <source>
        <dbReference type="EMBL" id="GAA4462372.1"/>
    </source>
</evidence>
<keyword evidence="9 11" id="KW-0482">Metalloprotease</keyword>
<sequence>MHFDTLLLMSGTAMKVVQLFVALSLLIVLHEFGHFFFARLFKTRVEKFYLFFDFLFPFSGLLNFALFKKKKGDTEYGIGWFPLGGYVKIAGMVDESMDKEQMALPPQPWEYRSKKAYQRLFIMLGGIIVNVILAIVLYIAVFSIYGEEYLPVANAKYGIMADSTARSMGLHHGDKVIAIDGQQVTRFEKILPSIVMDEGKVITVERDGQRVDLPVKPGIVHSIVSGTRGTFVLPRMPMVVEDVAKGKQADKMGLQVNDSIVALNGIPTVFIDQYDSVAKTLAVGQPITLSIIRNGQPMQLTGTLPEDRIVGFYKYVDPEHYFKFEEIKYGPMAAIGKGFSYTFEKFGDYVQNFKLMFTSKEIKVNESMGGIISFGKIFPAEFDMQKFLMLTAFVSVILAFMNLLPIPGLDGGYVIFLVWEMITGKQVSEKVMERATSVGLILLLALMAYANGLDILRLFK</sequence>
<dbReference type="EC" id="3.4.24.-" evidence="11"/>
<protein>
    <recommendedName>
        <fullName evidence="11">Zinc metalloprotease</fullName>
        <ecNumber evidence="11">3.4.24.-</ecNumber>
    </recommendedName>
</protein>
<comment type="cofactor">
    <cofactor evidence="1 11">
        <name>Zn(2+)</name>
        <dbReference type="ChEBI" id="CHEBI:29105"/>
    </cofactor>
</comment>
<keyword evidence="5 11" id="KW-0812">Transmembrane</keyword>
<feature type="transmembrane region" description="Helical" evidence="11">
    <location>
        <begin position="431"/>
        <end position="450"/>
    </location>
</feature>
<comment type="similarity">
    <text evidence="3 11">Belongs to the peptidase M50B family.</text>
</comment>
<dbReference type="EMBL" id="BAABFA010000007">
    <property type="protein sequence ID" value="GAA4462372.1"/>
    <property type="molecule type" value="Genomic_DNA"/>
</dbReference>
<feature type="transmembrane region" description="Helical" evidence="11">
    <location>
        <begin position="48"/>
        <end position="67"/>
    </location>
</feature>
<evidence type="ECO:0000256" key="4">
    <source>
        <dbReference type="ARBA" id="ARBA00022670"/>
    </source>
</evidence>
<dbReference type="InterPro" id="IPR004387">
    <property type="entry name" value="Pept_M50_Zn"/>
</dbReference>
<evidence type="ECO:0000256" key="7">
    <source>
        <dbReference type="ARBA" id="ARBA00022833"/>
    </source>
</evidence>
<dbReference type="Proteomes" id="UP001500067">
    <property type="component" value="Unassembled WGS sequence"/>
</dbReference>
<dbReference type="Pfam" id="PF02163">
    <property type="entry name" value="Peptidase_M50"/>
    <property type="match status" value="1"/>
</dbReference>
<dbReference type="PANTHER" id="PTHR42837">
    <property type="entry name" value="REGULATOR OF SIGMA-E PROTEASE RSEP"/>
    <property type="match status" value="1"/>
</dbReference>
<evidence type="ECO:0000256" key="11">
    <source>
        <dbReference type="RuleBase" id="RU362031"/>
    </source>
</evidence>
<proteinExistence type="inferred from homology"/>
<evidence type="ECO:0000256" key="2">
    <source>
        <dbReference type="ARBA" id="ARBA00004141"/>
    </source>
</evidence>
<gene>
    <name evidence="13" type="primary">rseP</name>
    <name evidence="13" type="ORF">GCM10023093_08830</name>
</gene>
<comment type="caution">
    <text evidence="13">The sequence shown here is derived from an EMBL/GenBank/DDBJ whole genome shotgun (WGS) entry which is preliminary data.</text>
</comment>
<keyword evidence="6 11" id="KW-0378">Hydrolase</keyword>
<keyword evidence="11" id="KW-0479">Metal-binding</keyword>
<evidence type="ECO:0000256" key="8">
    <source>
        <dbReference type="ARBA" id="ARBA00022989"/>
    </source>
</evidence>
<evidence type="ECO:0000256" key="3">
    <source>
        <dbReference type="ARBA" id="ARBA00007931"/>
    </source>
</evidence>
<keyword evidence="4" id="KW-0645">Protease</keyword>
<evidence type="ECO:0000256" key="5">
    <source>
        <dbReference type="ARBA" id="ARBA00022692"/>
    </source>
</evidence>
<dbReference type="InterPro" id="IPR008915">
    <property type="entry name" value="Peptidase_M50"/>
</dbReference>
<dbReference type="InterPro" id="IPR036034">
    <property type="entry name" value="PDZ_sf"/>
</dbReference>
<keyword evidence="7 11" id="KW-0862">Zinc</keyword>
<evidence type="ECO:0000256" key="1">
    <source>
        <dbReference type="ARBA" id="ARBA00001947"/>
    </source>
</evidence>
<name>A0ABP8N6W8_9BACT</name>
<dbReference type="PROSITE" id="PS50106">
    <property type="entry name" value="PDZ"/>
    <property type="match status" value="1"/>
</dbReference>